<keyword evidence="1" id="KW-1133">Transmembrane helix</keyword>
<keyword evidence="1" id="KW-0812">Transmembrane</keyword>
<name>A0A1B1S1C3_9BACL</name>
<dbReference type="EMBL" id="CP016540">
    <property type="protein sequence ID" value="ANU26981.1"/>
    <property type="molecule type" value="Genomic_DNA"/>
</dbReference>
<dbReference type="RefSeq" id="WP_049693859.1">
    <property type="nucleotide sequence ID" value="NZ_CP016540.2"/>
</dbReference>
<dbReference type="AlphaFoldDB" id="A0A1B1S1C3"/>
<organism evidence="2 3">
    <name type="scientific">Planococcus versutus</name>
    <dbReference type="NCBI Taxonomy" id="1302659"/>
    <lineage>
        <taxon>Bacteria</taxon>
        <taxon>Bacillati</taxon>
        <taxon>Bacillota</taxon>
        <taxon>Bacilli</taxon>
        <taxon>Bacillales</taxon>
        <taxon>Caryophanaceae</taxon>
        <taxon>Planococcus</taxon>
    </lineage>
</organism>
<keyword evidence="3" id="KW-1185">Reference proteome</keyword>
<sequence>MDFDVMSMRESIPILVGDGVSESEMAFRFILFVGGSIAVIFLTNSLLKRISGDEKEKPVKDKYVNDLHKKWDRIVSIVSSIVLITILLILWNTDLSMSTPLFLVCSVFMILPILVQIGFERKYAANPNEYLYTISVMGLAGAVVLALLWILSPGF</sequence>
<feature type="transmembrane region" description="Helical" evidence="1">
    <location>
        <begin position="25"/>
        <end position="47"/>
    </location>
</feature>
<keyword evidence="1" id="KW-0472">Membrane</keyword>
<feature type="transmembrane region" description="Helical" evidence="1">
    <location>
        <begin position="97"/>
        <end position="119"/>
    </location>
</feature>
<dbReference type="KEGG" id="pll:I858_008235"/>
<gene>
    <name evidence="2" type="ORF">I858_008235</name>
</gene>
<accession>A0A1B1S1C3</accession>
<evidence type="ECO:0000313" key="3">
    <source>
        <dbReference type="Proteomes" id="UP000053354"/>
    </source>
</evidence>
<dbReference type="OrthoDB" id="2428213at2"/>
<protein>
    <recommendedName>
        <fullName evidence="4">DUF4181 domain-containing protein</fullName>
    </recommendedName>
</protein>
<evidence type="ECO:0008006" key="4">
    <source>
        <dbReference type="Google" id="ProtNLM"/>
    </source>
</evidence>
<reference evidence="2" key="1">
    <citation type="submission" date="2016-10" db="EMBL/GenBank/DDBJ databases">
        <authorList>
            <person name="See-Too W.S."/>
        </authorList>
    </citation>
    <scope>NUCLEOTIDE SEQUENCE</scope>
    <source>
        <strain evidence="2">L10.15</strain>
    </source>
</reference>
<feature type="transmembrane region" description="Helical" evidence="1">
    <location>
        <begin position="131"/>
        <end position="151"/>
    </location>
</feature>
<feature type="transmembrane region" description="Helical" evidence="1">
    <location>
        <begin position="74"/>
        <end position="91"/>
    </location>
</feature>
<dbReference type="InterPro" id="IPR025441">
    <property type="entry name" value="DUF4181"/>
</dbReference>
<dbReference type="Proteomes" id="UP000053354">
    <property type="component" value="Chromosome"/>
</dbReference>
<evidence type="ECO:0000313" key="2">
    <source>
        <dbReference type="EMBL" id="ANU26981.1"/>
    </source>
</evidence>
<evidence type="ECO:0000256" key="1">
    <source>
        <dbReference type="SAM" id="Phobius"/>
    </source>
</evidence>
<dbReference type="Pfam" id="PF13789">
    <property type="entry name" value="DUF4181"/>
    <property type="match status" value="1"/>
</dbReference>
<dbReference type="STRING" id="1302659.I858_008235"/>
<proteinExistence type="predicted"/>